<evidence type="ECO:0000256" key="5">
    <source>
        <dbReference type="ARBA" id="ARBA00048462"/>
    </source>
</evidence>
<dbReference type="Gene3D" id="3.40.366.10">
    <property type="entry name" value="Malonyl-Coenzyme A Acyl Carrier Protein, domain 2"/>
    <property type="match status" value="1"/>
</dbReference>
<feature type="active site" evidence="7">
    <location>
        <position position="203"/>
    </location>
</feature>
<keyword evidence="3 6" id="KW-0808">Transferase</keyword>
<dbReference type="Pfam" id="PF00698">
    <property type="entry name" value="Acyl_transf_1"/>
    <property type="match status" value="1"/>
</dbReference>
<dbReference type="PIRSF" id="PIRSF000446">
    <property type="entry name" value="Mct"/>
    <property type="match status" value="1"/>
</dbReference>
<dbReference type="PANTHER" id="PTHR42681">
    <property type="entry name" value="MALONYL-COA-ACYL CARRIER PROTEIN TRANSACYLASE, MITOCHONDRIAL"/>
    <property type="match status" value="1"/>
</dbReference>
<dbReference type="InterPro" id="IPR016036">
    <property type="entry name" value="Malonyl_transacylase_ACP-bd"/>
</dbReference>
<dbReference type="SUPFAM" id="SSF55048">
    <property type="entry name" value="Probable ACP-binding domain of malonyl-CoA ACP transacylase"/>
    <property type="match status" value="1"/>
</dbReference>
<dbReference type="EMBL" id="FOBB01000020">
    <property type="protein sequence ID" value="SEN95531.1"/>
    <property type="molecule type" value="Genomic_DNA"/>
</dbReference>
<dbReference type="InterPro" id="IPR016035">
    <property type="entry name" value="Acyl_Trfase/lysoPLipase"/>
</dbReference>
<dbReference type="STRING" id="573321.SAMN04488505_1203"/>
<keyword evidence="10" id="KW-1185">Reference proteome</keyword>
<dbReference type="OrthoDB" id="9805460at2"/>
<keyword evidence="4 6" id="KW-0012">Acyltransferase</keyword>
<evidence type="ECO:0000256" key="1">
    <source>
        <dbReference type="ARBA" id="ARBA00013258"/>
    </source>
</evidence>
<gene>
    <name evidence="9" type="ORF">SAMN04488505_1203</name>
</gene>
<accession>A0A1H8KRT4</accession>
<dbReference type="Gene3D" id="3.30.70.250">
    <property type="entry name" value="Malonyl-CoA ACP transacylase, ACP-binding"/>
    <property type="match status" value="1"/>
</dbReference>
<sequence length="308" mass="32878">MTTERLALLFPGGGTQYPGMGKTLYDASKMVKELFEEANDILGFNLRRICFEGTLSALSAMNIAQPAIFTVSLAAAKVWMQDTGIRPAFACGHSLGELTALTAAGVFSFEDALLLVHARGILLSEAGQQLNAGMMAVNKAPAGVVEAACKALNSEGAQVYVAVYNSPLQQVVAGNRDDMALLANRLQAAGAETVLLQINTPSHCPLMATAGHRFRENINACTHGAFSFPVISNVTAAPYTADTDITEMLTRHMTNPVRWADSITYLAAQDITTAVETPPQAVLKQLMPYITPDISVYALDVAEDLIKI</sequence>
<proteinExistence type="inferred from homology"/>
<dbReference type="InterPro" id="IPR024925">
    <property type="entry name" value="Malonyl_CoA-ACP_transAc"/>
</dbReference>
<comment type="similarity">
    <text evidence="6">Belongs to the fabD family.</text>
</comment>
<organism evidence="9 10">
    <name type="scientific">Chitinophaga rupis</name>
    <dbReference type="NCBI Taxonomy" id="573321"/>
    <lineage>
        <taxon>Bacteria</taxon>
        <taxon>Pseudomonadati</taxon>
        <taxon>Bacteroidota</taxon>
        <taxon>Chitinophagia</taxon>
        <taxon>Chitinophagales</taxon>
        <taxon>Chitinophagaceae</taxon>
        <taxon>Chitinophaga</taxon>
    </lineage>
</organism>
<feature type="active site" evidence="7">
    <location>
        <position position="94"/>
    </location>
</feature>
<dbReference type="SMART" id="SM00827">
    <property type="entry name" value="PKS_AT"/>
    <property type="match status" value="1"/>
</dbReference>
<reference evidence="9 10" key="1">
    <citation type="submission" date="2016-10" db="EMBL/GenBank/DDBJ databases">
        <authorList>
            <person name="de Groot N.N."/>
        </authorList>
    </citation>
    <scope>NUCLEOTIDE SEQUENCE [LARGE SCALE GENOMIC DNA]</scope>
    <source>
        <strain evidence="9 10">DSM 21039</strain>
    </source>
</reference>
<evidence type="ECO:0000256" key="6">
    <source>
        <dbReference type="PIRNR" id="PIRNR000446"/>
    </source>
</evidence>
<dbReference type="EC" id="2.3.1.39" evidence="1 6"/>
<dbReference type="PANTHER" id="PTHR42681:SF1">
    <property type="entry name" value="MALONYL-COA-ACYL CARRIER PROTEIN TRANSACYLASE, MITOCHONDRIAL"/>
    <property type="match status" value="1"/>
</dbReference>
<evidence type="ECO:0000313" key="9">
    <source>
        <dbReference type="EMBL" id="SEN95531.1"/>
    </source>
</evidence>
<dbReference type="InterPro" id="IPR001227">
    <property type="entry name" value="Ac_transferase_dom_sf"/>
</dbReference>
<comment type="catalytic activity">
    <reaction evidence="5 6">
        <text>holo-[ACP] + malonyl-CoA = malonyl-[ACP] + CoA</text>
        <dbReference type="Rhea" id="RHEA:41792"/>
        <dbReference type="Rhea" id="RHEA-COMP:9623"/>
        <dbReference type="Rhea" id="RHEA-COMP:9685"/>
        <dbReference type="ChEBI" id="CHEBI:57287"/>
        <dbReference type="ChEBI" id="CHEBI:57384"/>
        <dbReference type="ChEBI" id="CHEBI:64479"/>
        <dbReference type="ChEBI" id="CHEBI:78449"/>
        <dbReference type="EC" id="2.3.1.39"/>
    </reaction>
</comment>
<feature type="domain" description="Malonyl-CoA:ACP transacylase (MAT)" evidence="8">
    <location>
        <begin position="9"/>
        <end position="304"/>
    </location>
</feature>
<evidence type="ECO:0000256" key="3">
    <source>
        <dbReference type="ARBA" id="ARBA00022679"/>
    </source>
</evidence>
<dbReference type="SUPFAM" id="SSF52151">
    <property type="entry name" value="FabD/lysophospholipase-like"/>
    <property type="match status" value="1"/>
</dbReference>
<dbReference type="InterPro" id="IPR014043">
    <property type="entry name" value="Acyl_transferase_dom"/>
</dbReference>
<dbReference type="AlphaFoldDB" id="A0A1H8KRT4"/>
<dbReference type="GO" id="GO:0004314">
    <property type="term" value="F:[acyl-carrier-protein] S-malonyltransferase activity"/>
    <property type="evidence" value="ECO:0007669"/>
    <property type="project" value="UniProtKB-EC"/>
</dbReference>
<evidence type="ECO:0000256" key="2">
    <source>
        <dbReference type="ARBA" id="ARBA00018953"/>
    </source>
</evidence>
<evidence type="ECO:0000256" key="7">
    <source>
        <dbReference type="PIRSR" id="PIRSR000446-1"/>
    </source>
</evidence>
<dbReference type="RefSeq" id="WP_089921457.1">
    <property type="nucleotide sequence ID" value="NZ_FOBB01000020.1"/>
</dbReference>
<name>A0A1H8KRT4_9BACT</name>
<protein>
    <recommendedName>
        <fullName evidence="2 6">Malonyl CoA-acyl carrier protein transacylase</fullName>
        <ecNumber evidence="1 6">2.3.1.39</ecNumber>
    </recommendedName>
</protein>
<evidence type="ECO:0000259" key="8">
    <source>
        <dbReference type="SMART" id="SM00827"/>
    </source>
</evidence>
<dbReference type="Proteomes" id="UP000198984">
    <property type="component" value="Unassembled WGS sequence"/>
</dbReference>
<evidence type="ECO:0000256" key="4">
    <source>
        <dbReference type="ARBA" id="ARBA00023315"/>
    </source>
</evidence>
<dbReference type="InterPro" id="IPR050858">
    <property type="entry name" value="Mal-CoA-ACP_Trans/PKS_FabD"/>
</dbReference>
<dbReference type="GO" id="GO:0005829">
    <property type="term" value="C:cytosol"/>
    <property type="evidence" value="ECO:0007669"/>
    <property type="project" value="TreeGrafter"/>
</dbReference>
<evidence type="ECO:0000313" key="10">
    <source>
        <dbReference type="Proteomes" id="UP000198984"/>
    </source>
</evidence>
<dbReference type="GO" id="GO:0006633">
    <property type="term" value="P:fatty acid biosynthetic process"/>
    <property type="evidence" value="ECO:0007669"/>
    <property type="project" value="TreeGrafter"/>
</dbReference>